<sequence>MAITVPVPTLGDVIVLTYEGDQVETGCTAPGEDAPEVKNFSVEQGNLYIIGCNNFPIGGGTVAYIVDAQNIDLGELIQAILGLAVVQGTGGKTNIFTAV</sequence>
<reference evidence="2" key="2">
    <citation type="submission" date="2014-05" db="EMBL/GenBank/DDBJ databases">
        <title>Draft genome sequence of Virgibacillus massiliensis Vm-5.</title>
        <authorList>
            <person name="Khelaifia S."/>
            <person name="Croce O."/>
            <person name="Lagier J.C."/>
            <person name="Raoult D."/>
        </authorList>
    </citation>
    <scope>NUCLEOTIDE SEQUENCE [LARGE SCALE GENOMIC DNA]</scope>
    <source>
        <strain evidence="2">Vm-5</strain>
    </source>
</reference>
<keyword evidence="2" id="KW-1185">Reference proteome</keyword>
<comment type="caution">
    <text evidence="1">The sequence shown here is derived from an EMBL/GenBank/DDBJ whole genome shotgun (WGS) entry which is preliminary data.</text>
</comment>
<dbReference type="OrthoDB" id="2877110at2"/>
<protein>
    <submittedName>
        <fullName evidence="1">Uncharacterized protein</fullName>
    </submittedName>
</protein>
<dbReference type="RefSeq" id="WP_021289342.1">
    <property type="nucleotide sequence ID" value="NZ_BNER01000003.1"/>
</dbReference>
<organism evidence="1 2">
    <name type="scientific">Virgibacillus massiliensis</name>
    <dbReference type="NCBI Taxonomy" id="1462526"/>
    <lineage>
        <taxon>Bacteria</taxon>
        <taxon>Bacillati</taxon>
        <taxon>Bacillota</taxon>
        <taxon>Bacilli</taxon>
        <taxon>Bacillales</taxon>
        <taxon>Bacillaceae</taxon>
        <taxon>Virgibacillus</taxon>
    </lineage>
</organism>
<evidence type="ECO:0000313" key="1">
    <source>
        <dbReference type="EMBL" id="CDQ38761.1"/>
    </source>
</evidence>
<accession>A0A024Q9Y1</accession>
<reference evidence="1 2" key="1">
    <citation type="submission" date="2014-03" db="EMBL/GenBank/DDBJ databases">
        <authorList>
            <person name="Urmite Genomes U."/>
        </authorList>
    </citation>
    <scope>NUCLEOTIDE SEQUENCE [LARGE SCALE GENOMIC DNA]</scope>
    <source>
        <strain evidence="1 2">Vm-5</strain>
    </source>
</reference>
<dbReference type="Proteomes" id="UP000028875">
    <property type="component" value="Unassembled WGS sequence"/>
</dbReference>
<name>A0A024Q9Y1_9BACI</name>
<evidence type="ECO:0000313" key="2">
    <source>
        <dbReference type="Proteomes" id="UP000028875"/>
    </source>
</evidence>
<dbReference type="EMBL" id="CCDP010000001">
    <property type="protein sequence ID" value="CDQ38761.1"/>
    <property type="molecule type" value="Genomic_DNA"/>
</dbReference>
<gene>
    <name evidence="1" type="ORF">BN990_01035</name>
</gene>
<dbReference type="AlphaFoldDB" id="A0A024Q9Y1"/>
<proteinExistence type="predicted"/>